<dbReference type="SMART" id="SM00255">
    <property type="entry name" value="TIR"/>
    <property type="match status" value="1"/>
</dbReference>
<keyword evidence="3" id="KW-1185">Reference proteome</keyword>
<dbReference type="PROSITE" id="PS50104">
    <property type="entry name" value="TIR"/>
    <property type="match status" value="1"/>
</dbReference>
<dbReference type="Proteomes" id="UP000019140">
    <property type="component" value="Unassembled WGS sequence"/>
</dbReference>
<dbReference type="InterPro" id="IPR000157">
    <property type="entry name" value="TIR_dom"/>
</dbReference>
<comment type="caution">
    <text evidence="2">The sequence shown here is derived from an EMBL/GenBank/DDBJ whole genome shotgun (WGS) entry which is preliminary data.</text>
</comment>
<feature type="domain" description="TIR" evidence="1">
    <location>
        <begin position="1"/>
        <end position="135"/>
    </location>
</feature>
<dbReference type="EMBL" id="AZHX01001377">
    <property type="protein sequence ID" value="ETX03834.1"/>
    <property type="molecule type" value="Genomic_DNA"/>
</dbReference>
<dbReference type="GO" id="GO:0007165">
    <property type="term" value="P:signal transduction"/>
    <property type="evidence" value="ECO:0007669"/>
    <property type="project" value="InterPro"/>
</dbReference>
<dbReference type="SUPFAM" id="SSF52200">
    <property type="entry name" value="Toll/Interleukin receptor TIR domain"/>
    <property type="match status" value="1"/>
</dbReference>
<accession>W4M0J5</accession>
<dbReference type="Pfam" id="PF13676">
    <property type="entry name" value="TIR_2"/>
    <property type="match status" value="1"/>
</dbReference>
<reference evidence="2 3" key="1">
    <citation type="journal article" date="2014" name="Nature">
        <title>An environmental bacterial taxon with a large and distinct metabolic repertoire.</title>
        <authorList>
            <person name="Wilson M.C."/>
            <person name="Mori T."/>
            <person name="Ruckert C."/>
            <person name="Uria A.R."/>
            <person name="Helf M.J."/>
            <person name="Takada K."/>
            <person name="Gernert C."/>
            <person name="Steffens U.A."/>
            <person name="Heycke N."/>
            <person name="Schmitt S."/>
            <person name="Rinke C."/>
            <person name="Helfrich E.J."/>
            <person name="Brachmann A.O."/>
            <person name="Gurgui C."/>
            <person name="Wakimoto T."/>
            <person name="Kracht M."/>
            <person name="Crusemann M."/>
            <person name="Hentschel U."/>
            <person name="Abe I."/>
            <person name="Matsunaga S."/>
            <person name="Kalinowski J."/>
            <person name="Takeyama H."/>
            <person name="Piel J."/>
        </authorList>
    </citation>
    <scope>NUCLEOTIDE SEQUENCE [LARGE SCALE GENOMIC DNA]</scope>
    <source>
        <strain evidence="3">TSY2</strain>
    </source>
</reference>
<proteinExistence type="predicted"/>
<organism evidence="2 3">
    <name type="scientific">Candidatus Entotheonella gemina</name>
    <dbReference type="NCBI Taxonomy" id="1429439"/>
    <lineage>
        <taxon>Bacteria</taxon>
        <taxon>Pseudomonadati</taxon>
        <taxon>Nitrospinota/Tectimicrobiota group</taxon>
        <taxon>Candidatus Tectimicrobiota</taxon>
        <taxon>Candidatus Entotheonellia</taxon>
        <taxon>Candidatus Entotheonellales</taxon>
        <taxon>Candidatus Entotheonellaceae</taxon>
        <taxon>Candidatus Entotheonella</taxon>
    </lineage>
</organism>
<evidence type="ECO:0000259" key="1">
    <source>
        <dbReference type="PROSITE" id="PS50104"/>
    </source>
</evidence>
<name>W4M0J5_9BACT</name>
<evidence type="ECO:0000313" key="3">
    <source>
        <dbReference type="Proteomes" id="UP000019140"/>
    </source>
</evidence>
<dbReference type="Gene3D" id="3.40.50.10140">
    <property type="entry name" value="Toll/interleukin-1 receptor homology (TIR) domain"/>
    <property type="match status" value="1"/>
</dbReference>
<gene>
    <name evidence="2" type="ORF">ETSY2_32325</name>
</gene>
<dbReference type="HOGENOM" id="CLU_1851469_0_0_7"/>
<dbReference type="InterPro" id="IPR035897">
    <property type="entry name" value="Toll_tir_struct_dom_sf"/>
</dbReference>
<sequence length="138" mass="15937">MKVYLSYSQSDKEWADRLRTHLDTLEYSGEIDLWDARNVNIEAFTRDEITQALNSAQIVILLLSPDFLSSDLINTELSEILQKLRSKEIKLIPIVINYVTPKLLGEIENYKPININYPLMTLSFEEAEKKLEEATTNS</sequence>
<evidence type="ECO:0000313" key="2">
    <source>
        <dbReference type="EMBL" id="ETX03834.1"/>
    </source>
</evidence>
<dbReference type="AlphaFoldDB" id="W4M0J5"/>
<protein>
    <recommendedName>
        <fullName evidence="1">TIR domain-containing protein</fullName>
    </recommendedName>
</protein>